<protein>
    <submittedName>
        <fullName evidence="2">Uncharacterized protein</fullName>
    </submittedName>
</protein>
<dbReference type="AlphaFoldDB" id="A0A480AD19"/>
<comment type="caution">
    <text evidence="2">The sequence shown here is derived from an EMBL/GenBank/DDBJ whole genome shotgun (WGS) entry which is preliminary data.</text>
</comment>
<evidence type="ECO:0000313" key="3">
    <source>
        <dbReference type="Proteomes" id="UP000299367"/>
    </source>
</evidence>
<dbReference type="EMBL" id="BJCF01000031">
    <property type="protein sequence ID" value="GCL43010.1"/>
    <property type="molecule type" value="Genomic_DNA"/>
</dbReference>
<proteinExistence type="predicted"/>
<evidence type="ECO:0000313" key="2">
    <source>
        <dbReference type="EMBL" id="GCL43010.1"/>
    </source>
</evidence>
<sequence>MDLIIQQSVGNEKRIKALSGILFRVIDQALINLTILLLYYGILKIDVEAIAIPRVSTVIDHVINTIKTP</sequence>
<feature type="transmembrane region" description="Helical" evidence="1">
    <location>
        <begin position="21"/>
        <end position="42"/>
    </location>
</feature>
<organism evidence="2 3">
    <name type="scientific">Dolichospermum planctonicum</name>
    <dbReference type="NCBI Taxonomy" id="136072"/>
    <lineage>
        <taxon>Bacteria</taxon>
        <taxon>Bacillati</taxon>
        <taxon>Cyanobacteriota</taxon>
        <taxon>Cyanophyceae</taxon>
        <taxon>Nostocales</taxon>
        <taxon>Aphanizomenonaceae</taxon>
        <taxon>Dolichospermum</taxon>
    </lineage>
</organism>
<reference evidence="3" key="1">
    <citation type="submission" date="2019-02" db="EMBL/GenBank/DDBJ databases">
        <title>Draft genome sequence of Dolichospermum planctonicum NIES-80.</title>
        <authorList>
            <person name="Yamaguchi H."/>
            <person name="Suzuki S."/>
            <person name="Kawachi M."/>
        </authorList>
    </citation>
    <scope>NUCLEOTIDE SEQUENCE [LARGE SCALE GENOMIC DNA]</scope>
    <source>
        <strain evidence="3">NIES-80</strain>
    </source>
</reference>
<evidence type="ECO:0000256" key="1">
    <source>
        <dbReference type="SAM" id="Phobius"/>
    </source>
</evidence>
<keyword evidence="1" id="KW-0812">Transmembrane</keyword>
<gene>
    <name evidence="2" type="ORF">NIES80_27210</name>
</gene>
<name>A0A480AD19_9CYAN</name>
<dbReference type="RefSeq" id="WP_137908534.1">
    <property type="nucleotide sequence ID" value="NZ_BJCF01000031.1"/>
</dbReference>
<keyword evidence="1" id="KW-0472">Membrane</keyword>
<accession>A0A480AD19</accession>
<keyword evidence="1" id="KW-1133">Transmembrane helix</keyword>
<dbReference type="Proteomes" id="UP000299367">
    <property type="component" value="Unassembled WGS sequence"/>
</dbReference>